<dbReference type="OrthoDB" id="9801954at2"/>
<evidence type="ECO:0000256" key="2">
    <source>
        <dbReference type="ARBA" id="ARBA00022475"/>
    </source>
</evidence>
<keyword evidence="4 8" id="KW-0808">Transferase</keyword>
<gene>
    <name evidence="8" type="ORF">ELS82_13395</name>
</gene>
<evidence type="ECO:0000256" key="4">
    <source>
        <dbReference type="ARBA" id="ARBA00022679"/>
    </source>
</evidence>
<evidence type="ECO:0000256" key="5">
    <source>
        <dbReference type="ARBA" id="ARBA00023136"/>
    </source>
</evidence>
<dbReference type="EMBL" id="SATR01000019">
    <property type="protein sequence ID" value="TFH91112.1"/>
    <property type="molecule type" value="Genomic_DNA"/>
</dbReference>
<reference evidence="8 9" key="1">
    <citation type="submission" date="2019-01" db="EMBL/GenBank/DDBJ databases">
        <title>Vibrio BEI176 sp. nov, a marine bacterium isolated from China: eastern marignal seas.</title>
        <authorList>
            <person name="Li B."/>
        </authorList>
    </citation>
    <scope>NUCLEOTIDE SEQUENCE [LARGE SCALE GENOMIC DNA]</scope>
    <source>
        <strain evidence="8 9">BEI176</strain>
    </source>
</reference>
<dbReference type="Gene3D" id="3.90.550.10">
    <property type="entry name" value="Spore Coat Polysaccharide Biosynthesis Protein SpsA, Chain A"/>
    <property type="match status" value="1"/>
</dbReference>
<dbReference type="PANTHER" id="PTHR43646">
    <property type="entry name" value="GLYCOSYLTRANSFERASE"/>
    <property type="match status" value="1"/>
</dbReference>
<feature type="transmembrane region" description="Helical" evidence="6">
    <location>
        <begin position="248"/>
        <end position="281"/>
    </location>
</feature>
<comment type="caution">
    <text evidence="8">The sequence shown here is derived from an EMBL/GenBank/DDBJ whole genome shotgun (WGS) entry which is preliminary data.</text>
</comment>
<dbReference type="Proteomes" id="UP000297753">
    <property type="component" value="Unassembled WGS sequence"/>
</dbReference>
<feature type="domain" description="Glycosyltransferase 2-like" evidence="7">
    <location>
        <begin position="8"/>
        <end position="161"/>
    </location>
</feature>
<accession>A0A4Y8WDX3</accession>
<dbReference type="InterPro" id="IPR029044">
    <property type="entry name" value="Nucleotide-diphossugar_trans"/>
</dbReference>
<keyword evidence="6" id="KW-0812">Transmembrane</keyword>
<protein>
    <submittedName>
        <fullName evidence="8">Glycosyltransferase family 2 protein</fullName>
    </submittedName>
</protein>
<evidence type="ECO:0000256" key="3">
    <source>
        <dbReference type="ARBA" id="ARBA00022676"/>
    </source>
</evidence>
<evidence type="ECO:0000256" key="1">
    <source>
        <dbReference type="ARBA" id="ARBA00004236"/>
    </source>
</evidence>
<evidence type="ECO:0000259" key="7">
    <source>
        <dbReference type="Pfam" id="PF00535"/>
    </source>
</evidence>
<proteinExistence type="predicted"/>
<keyword evidence="3" id="KW-0328">Glycosyltransferase</keyword>
<dbReference type="AlphaFoldDB" id="A0A4Y8WDX3"/>
<dbReference type="CDD" id="cd00761">
    <property type="entry name" value="Glyco_tranf_GTA_type"/>
    <property type="match status" value="1"/>
</dbReference>
<feature type="transmembrane region" description="Helical" evidence="6">
    <location>
        <begin position="293"/>
        <end position="312"/>
    </location>
</feature>
<dbReference type="InterPro" id="IPR001173">
    <property type="entry name" value="Glyco_trans_2-like"/>
</dbReference>
<sequence>MNTLPSITVIIKTFNEQAGIAATIQSIKKQLSGYVHSVIVADSLSTDNTQQIALDNGAKVVSLIEEQDRCCGVGHQLGYLHSEGDYLLLMDGDMTLGDGFIDKAVAFLESNPNYAGVAGTVEMDEASSYEFKSRKQRLHKIYPLGDCSHLGGGGMYRKSAIDEIGYLTHRTLHAYEEAELGMRLKHAGYMLHRLDTPFFLHTSYDMPTLQLLKYRWKSRYLFAPGELLKSAFGKAHFKDALATVRNELIFACYLLGVISMGLFAPAIVFLLSLAPLGAFFTLKAIKNRSVKDACLSVINLSVFAAGLVRGLFSPTKNPTVPPKNRLIE</sequence>
<dbReference type="Pfam" id="PF00535">
    <property type="entry name" value="Glycos_transf_2"/>
    <property type="match status" value="1"/>
</dbReference>
<dbReference type="GO" id="GO:0005886">
    <property type="term" value="C:plasma membrane"/>
    <property type="evidence" value="ECO:0007669"/>
    <property type="project" value="UniProtKB-SubCell"/>
</dbReference>
<evidence type="ECO:0000256" key="6">
    <source>
        <dbReference type="SAM" id="Phobius"/>
    </source>
</evidence>
<evidence type="ECO:0000313" key="9">
    <source>
        <dbReference type="Proteomes" id="UP000297753"/>
    </source>
</evidence>
<dbReference type="SUPFAM" id="SSF53448">
    <property type="entry name" value="Nucleotide-diphospho-sugar transferases"/>
    <property type="match status" value="1"/>
</dbReference>
<evidence type="ECO:0000313" key="8">
    <source>
        <dbReference type="EMBL" id="TFH91112.1"/>
    </source>
</evidence>
<keyword evidence="9" id="KW-1185">Reference proteome</keyword>
<organism evidence="8 9">
    <name type="scientific">Vibrio ouci</name>
    <dbReference type="NCBI Taxonomy" id="2499078"/>
    <lineage>
        <taxon>Bacteria</taxon>
        <taxon>Pseudomonadati</taxon>
        <taxon>Pseudomonadota</taxon>
        <taxon>Gammaproteobacteria</taxon>
        <taxon>Vibrionales</taxon>
        <taxon>Vibrionaceae</taxon>
        <taxon>Vibrio</taxon>
    </lineage>
</organism>
<dbReference type="PANTHER" id="PTHR43646:SF2">
    <property type="entry name" value="GLYCOSYLTRANSFERASE 2-LIKE DOMAIN-CONTAINING PROTEIN"/>
    <property type="match status" value="1"/>
</dbReference>
<keyword evidence="2" id="KW-1003">Cell membrane</keyword>
<dbReference type="GO" id="GO:0016757">
    <property type="term" value="F:glycosyltransferase activity"/>
    <property type="evidence" value="ECO:0007669"/>
    <property type="project" value="UniProtKB-KW"/>
</dbReference>
<keyword evidence="5 6" id="KW-0472">Membrane</keyword>
<name>A0A4Y8WDX3_9VIBR</name>
<keyword evidence="6" id="KW-1133">Transmembrane helix</keyword>
<dbReference type="RefSeq" id="WP_134835913.1">
    <property type="nucleotide sequence ID" value="NZ_SATR01000019.1"/>
</dbReference>
<comment type="subcellular location">
    <subcellularLocation>
        <location evidence="1">Cell membrane</location>
    </subcellularLocation>
</comment>